<dbReference type="AlphaFoldDB" id="A0AAU7Q6N0"/>
<evidence type="ECO:0000313" key="1">
    <source>
        <dbReference type="EMBL" id="XBS68825.1"/>
    </source>
</evidence>
<name>A0AAU7Q6N0_9GAMM</name>
<proteinExistence type="predicted"/>
<protein>
    <submittedName>
        <fullName evidence="1">Uncharacterized protein</fullName>
    </submittedName>
</protein>
<dbReference type="EMBL" id="CP157947">
    <property type="protein sequence ID" value="XBS68825.1"/>
    <property type="molecule type" value="Genomic_DNA"/>
</dbReference>
<accession>A0AAU7Q6N0</accession>
<reference evidence="1" key="1">
    <citation type="submission" date="2024-06" db="EMBL/GenBank/DDBJ databases">
        <authorList>
            <person name="Coelho C."/>
            <person name="Bento M."/>
            <person name="Garcia E."/>
            <person name="Camelo A."/>
            <person name="Brandao I."/>
            <person name="Espirito Santo C."/>
            <person name="Trovao J."/>
            <person name="Verissimo A."/>
            <person name="Costa J."/>
            <person name="Tiago I."/>
        </authorList>
    </citation>
    <scope>NUCLEOTIDE SEQUENCE</scope>
    <source>
        <strain evidence="1">KWT182</strain>
    </source>
</reference>
<organism evidence="1">
    <name type="scientific">Acerihabitans sp. KWT182</name>
    <dbReference type="NCBI Taxonomy" id="3157919"/>
    <lineage>
        <taxon>Bacteria</taxon>
        <taxon>Pseudomonadati</taxon>
        <taxon>Pseudomonadota</taxon>
        <taxon>Gammaproteobacteria</taxon>
        <taxon>Enterobacterales</taxon>
        <taxon>Pectobacteriaceae</taxon>
        <taxon>Acerihabitans</taxon>
    </lineage>
</organism>
<sequence length="46" mass="4754">MMAFGPSPRATPRYPLRASCSPVADAGRALPSGDRAAGYQGCRMVG</sequence>
<gene>
    <name evidence="1" type="ORF">ABK905_19965</name>
</gene>